<evidence type="ECO:0000256" key="5">
    <source>
        <dbReference type="ARBA" id="ARBA00022801"/>
    </source>
</evidence>
<protein>
    <recommendedName>
        <fullName evidence="8">Carboxylic ester hydrolase</fullName>
        <ecNumber evidence="8">3.1.1.-</ecNumber>
    </recommendedName>
</protein>
<organism evidence="9 10">
    <name type="scientific">Aspergillus ellipticus CBS 707.79</name>
    <dbReference type="NCBI Taxonomy" id="1448320"/>
    <lineage>
        <taxon>Eukaryota</taxon>
        <taxon>Fungi</taxon>
        <taxon>Dikarya</taxon>
        <taxon>Ascomycota</taxon>
        <taxon>Pezizomycotina</taxon>
        <taxon>Eurotiomycetes</taxon>
        <taxon>Eurotiomycetidae</taxon>
        <taxon>Eurotiales</taxon>
        <taxon>Aspergillaceae</taxon>
        <taxon>Aspergillus</taxon>
        <taxon>Aspergillus subgen. Circumdati</taxon>
    </lineage>
</organism>
<dbReference type="Proteomes" id="UP000247810">
    <property type="component" value="Unassembled WGS sequence"/>
</dbReference>
<dbReference type="STRING" id="1448320.A0A319DJ42"/>
<keyword evidence="3" id="KW-0479">Metal-binding</keyword>
<evidence type="ECO:0000256" key="1">
    <source>
        <dbReference type="ARBA" id="ARBA00006249"/>
    </source>
</evidence>
<evidence type="ECO:0000256" key="3">
    <source>
        <dbReference type="ARBA" id="ARBA00022723"/>
    </source>
</evidence>
<dbReference type="OrthoDB" id="3039123at2759"/>
<evidence type="ECO:0000256" key="6">
    <source>
        <dbReference type="ARBA" id="ARBA00022837"/>
    </source>
</evidence>
<evidence type="ECO:0000313" key="10">
    <source>
        <dbReference type="Proteomes" id="UP000247810"/>
    </source>
</evidence>
<comment type="similarity">
    <text evidence="1 8">Belongs to the tannase family.</text>
</comment>
<accession>A0A319DJ42</accession>
<dbReference type="EMBL" id="KZ826125">
    <property type="protein sequence ID" value="PYH88118.1"/>
    <property type="molecule type" value="Genomic_DNA"/>
</dbReference>
<dbReference type="InterPro" id="IPR011118">
    <property type="entry name" value="Tannase/feruloyl_esterase"/>
</dbReference>
<dbReference type="GO" id="GO:0030600">
    <property type="term" value="F:feruloyl esterase activity"/>
    <property type="evidence" value="ECO:0007669"/>
    <property type="project" value="UniProtKB-ARBA"/>
</dbReference>
<keyword evidence="5 8" id="KW-0378">Hydrolase</keyword>
<keyword evidence="10" id="KW-1185">Reference proteome</keyword>
<dbReference type="AlphaFoldDB" id="A0A319DJ42"/>
<feature type="signal peptide" evidence="8">
    <location>
        <begin position="1"/>
        <end position="20"/>
    </location>
</feature>
<evidence type="ECO:0000313" key="9">
    <source>
        <dbReference type="EMBL" id="PYH88118.1"/>
    </source>
</evidence>
<evidence type="ECO:0000256" key="7">
    <source>
        <dbReference type="ARBA" id="ARBA00023157"/>
    </source>
</evidence>
<dbReference type="PANTHER" id="PTHR33938">
    <property type="entry name" value="FERULOYL ESTERASE B-RELATED"/>
    <property type="match status" value="1"/>
</dbReference>
<keyword evidence="6" id="KW-0106">Calcium</keyword>
<dbReference type="SUPFAM" id="SSF53474">
    <property type="entry name" value="alpha/beta-Hydrolases"/>
    <property type="match status" value="1"/>
</dbReference>
<evidence type="ECO:0000256" key="8">
    <source>
        <dbReference type="RuleBase" id="RU361238"/>
    </source>
</evidence>
<dbReference type="InterPro" id="IPR029058">
    <property type="entry name" value="AB_hydrolase_fold"/>
</dbReference>
<dbReference type="EC" id="3.1.1.-" evidence="8"/>
<evidence type="ECO:0000256" key="2">
    <source>
        <dbReference type="ARBA" id="ARBA00022487"/>
    </source>
</evidence>
<dbReference type="VEuPathDB" id="FungiDB:BO71DRAFT_445467"/>
<proteinExistence type="inferred from homology"/>
<name>A0A319DJ42_9EURO</name>
<sequence>MKFEATLAAVPFMGCAAAAAVTNKNCSAASFQKIIDANGTQAQVQWATYIPAHGSLNTDNYTSTSDYPTGLPESCAVQVNVASEGNSSYLVGVIFPYEWNGRMMSAAAGGGINWVDMGTATHYGFAGVSSNLGHEGIDTAGTWAIGRPEAVIDWGYRAWHGATVLAKLLIEGRYGSQPEYSYFYGCSTGGRQSMKNMQHYPDDYDGIIAGAPAWDTKRQQLYNLKQTTYQAPANSSHTIPEAMFDVIAAEVLRQCDPQDGLVDTIISNPRGCVFNPQTLACNATSTADSCLTAEQLSTLYKIHNDWVDTNQTYIYGHLLLGSEASWLEGNIGLGEDSTIEQQYWYPRDLMGLGDSFVWQDLDFSTVQLADQLNPGNATADQYDITEFYNRGGKFIHYHGLADSYVSPDASIYYYDQASSAVKPNGIDVDDFYR</sequence>
<feature type="chain" id="PRO_5016194761" description="Carboxylic ester hydrolase" evidence="8">
    <location>
        <begin position="21"/>
        <end position="433"/>
    </location>
</feature>
<keyword evidence="4 8" id="KW-0732">Signal</keyword>
<gene>
    <name evidence="9" type="ORF">BO71DRAFT_445467</name>
</gene>
<dbReference type="Gene3D" id="3.40.50.1820">
    <property type="entry name" value="alpha/beta hydrolase"/>
    <property type="match status" value="1"/>
</dbReference>
<keyword evidence="7" id="KW-1015">Disulfide bond</keyword>
<feature type="non-terminal residue" evidence="9">
    <location>
        <position position="433"/>
    </location>
</feature>
<dbReference type="Pfam" id="PF07519">
    <property type="entry name" value="Tannase"/>
    <property type="match status" value="1"/>
</dbReference>
<dbReference type="GO" id="GO:0046872">
    <property type="term" value="F:metal ion binding"/>
    <property type="evidence" value="ECO:0007669"/>
    <property type="project" value="UniProtKB-KW"/>
</dbReference>
<evidence type="ECO:0000256" key="4">
    <source>
        <dbReference type="ARBA" id="ARBA00022729"/>
    </source>
</evidence>
<keyword evidence="2" id="KW-0719">Serine esterase</keyword>
<reference evidence="9 10" key="1">
    <citation type="submission" date="2018-02" db="EMBL/GenBank/DDBJ databases">
        <title>The genomes of Aspergillus section Nigri reveals drivers in fungal speciation.</title>
        <authorList>
            <consortium name="DOE Joint Genome Institute"/>
            <person name="Vesth T.C."/>
            <person name="Nybo J."/>
            <person name="Theobald S."/>
            <person name="Brandl J."/>
            <person name="Frisvad J.C."/>
            <person name="Nielsen K.F."/>
            <person name="Lyhne E.K."/>
            <person name="Kogle M.E."/>
            <person name="Kuo A."/>
            <person name="Riley R."/>
            <person name="Clum A."/>
            <person name="Nolan M."/>
            <person name="Lipzen A."/>
            <person name="Salamov A."/>
            <person name="Henrissat B."/>
            <person name="Wiebenga A."/>
            <person name="De vries R.P."/>
            <person name="Grigoriev I.V."/>
            <person name="Mortensen U.H."/>
            <person name="Andersen M.R."/>
            <person name="Baker S.E."/>
        </authorList>
    </citation>
    <scope>NUCLEOTIDE SEQUENCE [LARGE SCALE GENOMIC DNA]</scope>
    <source>
        <strain evidence="9 10">CBS 707.79</strain>
    </source>
</reference>
<dbReference type="PANTHER" id="PTHR33938:SF2">
    <property type="entry name" value="CARBOXYLIC ESTER HYDROLASE"/>
    <property type="match status" value="1"/>
</dbReference>